<name>A0A5B8Z3S6_CYTDA</name>
<feature type="transmembrane region" description="Helical" evidence="1">
    <location>
        <begin position="85"/>
        <end position="104"/>
    </location>
</feature>
<dbReference type="GO" id="GO:0019645">
    <property type="term" value="P:anaerobic electron transport chain"/>
    <property type="evidence" value="ECO:0007669"/>
    <property type="project" value="InterPro"/>
</dbReference>
<dbReference type="PANTHER" id="PTHR38095:SF2">
    <property type="entry name" value="ANAEROBIC DIMETHYL SULFOXIDE REDUCTASE CHAIN C"/>
    <property type="match status" value="1"/>
</dbReference>
<sequence>MHEWPLLIFTLLVHTAIGGTIAVTIYIISMKKNAVEAFQTIKLSLVALSIISLIGLGASFLHLGKISHAFYTISSLGSSWFSREILFVSLFIFLLVLTLSLSIMTKKVNMLLLSLAAVVGFATLYVMSSIYATTMIEAWNGVGTYAAFYAAALVIGASIALALLNKQTSNSMMALFAVAVIGLAIKLVVLPVHFGSLTEALSSTENSLLYSQLVLGVLGVIILGYVVFVRKTYHMALVWSAFLLVFIGEFLGRYLFFMNAI</sequence>
<keyword evidence="1" id="KW-1133">Transmembrane helix</keyword>
<evidence type="ECO:0000313" key="3">
    <source>
        <dbReference type="Proteomes" id="UP000321555"/>
    </source>
</evidence>
<dbReference type="EMBL" id="CP042593">
    <property type="protein sequence ID" value="QED47760.1"/>
    <property type="molecule type" value="Genomic_DNA"/>
</dbReference>
<feature type="transmembrane region" description="Helical" evidence="1">
    <location>
        <begin position="40"/>
        <end position="61"/>
    </location>
</feature>
<organism evidence="2 3">
    <name type="scientific">Cytobacillus dafuensis</name>
    <name type="common">Bacillus dafuensis</name>
    <dbReference type="NCBI Taxonomy" id="1742359"/>
    <lineage>
        <taxon>Bacteria</taxon>
        <taxon>Bacillati</taxon>
        <taxon>Bacillota</taxon>
        <taxon>Bacilli</taxon>
        <taxon>Bacillales</taxon>
        <taxon>Bacillaceae</taxon>
        <taxon>Cytobacillus</taxon>
    </lineage>
</organism>
<reference evidence="3" key="1">
    <citation type="submission" date="2019-08" db="EMBL/GenBank/DDBJ databases">
        <authorList>
            <person name="Zheng X."/>
        </authorList>
    </citation>
    <scope>NUCLEOTIDE SEQUENCE [LARGE SCALE GENOMIC DNA]</scope>
    <source>
        <strain evidence="3">FJAT-25496</strain>
    </source>
</reference>
<keyword evidence="1" id="KW-0472">Membrane</keyword>
<dbReference type="STRING" id="1742359.GCA_001439625_00666"/>
<keyword evidence="1" id="KW-0812">Transmembrane</keyword>
<dbReference type="PANTHER" id="PTHR38095">
    <property type="entry name" value="ANAEROBIC DIMETHYL SULFOXIDE REDUCTASE CHAIN YNFH"/>
    <property type="match status" value="1"/>
</dbReference>
<feature type="transmembrane region" description="Helical" evidence="1">
    <location>
        <begin position="171"/>
        <end position="189"/>
    </location>
</feature>
<feature type="transmembrane region" description="Helical" evidence="1">
    <location>
        <begin position="209"/>
        <end position="229"/>
    </location>
</feature>
<feature type="transmembrane region" description="Helical" evidence="1">
    <location>
        <begin position="111"/>
        <end position="132"/>
    </location>
</feature>
<dbReference type="OrthoDB" id="2083322at2"/>
<dbReference type="RefSeq" id="WP_057770295.1">
    <property type="nucleotide sequence ID" value="NZ_CP042593.1"/>
</dbReference>
<evidence type="ECO:0008006" key="4">
    <source>
        <dbReference type="Google" id="ProtNLM"/>
    </source>
</evidence>
<dbReference type="InterPro" id="IPR007059">
    <property type="entry name" value="DmsC"/>
</dbReference>
<dbReference type="GO" id="GO:0005886">
    <property type="term" value="C:plasma membrane"/>
    <property type="evidence" value="ECO:0007669"/>
    <property type="project" value="TreeGrafter"/>
</dbReference>
<evidence type="ECO:0000313" key="2">
    <source>
        <dbReference type="EMBL" id="QED47760.1"/>
    </source>
</evidence>
<proteinExistence type="predicted"/>
<accession>A0A5B8Z3S6</accession>
<keyword evidence="3" id="KW-1185">Reference proteome</keyword>
<dbReference type="AlphaFoldDB" id="A0A5B8Z3S6"/>
<dbReference type="GO" id="GO:0009390">
    <property type="term" value="C:dimethyl sulfoxide reductase complex"/>
    <property type="evidence" value="ECO:0007669"/>
    <property type="project" value="TreeGrafter"/>
</dbReference>
<feature type="transmembrane region" description="Helical" evidence="1">
    <location>
        <begin position="6"/>
        <end position="28"/>
    </location>
</feature>
<feature type="transmembrane region" description="Helical" evidence="1">
    <location>
        <begin position="236"/>
        <end position="256"/>
    </location>
</feature>
<gene>
    <name evidence="2" type="ORF">FSZ17_11110</name>
</gene>
<protein>
    <recommendedName>
        <fullName evidence="4">DMSO reductase</fullName>
    </recommendedName>
</protein>
<dbReference type="KEGG" id="bda:FSZ17_11110"/>
<dbReference type="GO" id="GO:0009389">
    <property type="term" value="F:dimethyl sulfoxide reductase activity"/>
    <property type="evidence" value="ECO:0007669"/>
    <property type="project" value="TreeGrafter"/>
</dbReference>
<feature type="transmembrane region" description="Helical" evidence="1">
    <location>
        <begin position="144"/>
        <end position="164"/>
    </location>
</feature>
<dbReference type="Pfam" id="PF04976">
    <property type="entry name" value="DmsC"/>
    <property type="match status" value="1"/>
</dbReference>
<evidence type="ECO:0000256" key="1">
    <source>
        <dbReference type="SAM" id="Phobius"/>
    </source>
</evidence>
<dbReference type="Proteomes" id="UP000321555">
    <property type="component" value="Chromosome"/>
</dbReference>